<dbReference type="PANTHER" id="PTHR48061:SF10">
    <property type="entry name" value="LEUCINE-RICH REPEAT-CONTAINING N-TERMINAL PLANT-TYPE DOMAIN-CONTAINING PROTEIN"/>
    <property type="match status" value="1"/>
</dbReference>
<dbReference type="Pfam" id="PF00560">
    <property type="entry name" value="LRR_1"/>
    <property type="match status" value="2"/>
</dbReference>
<feature type="domain" description="Leucine-rich repeat-containing N-terminal plant-type" evidence="14">
    <location>
        <begin position="30"/>
        <end position="83"/>
    </location>
</feature>
<keyword evidence="4" id="KW-0433">Leucine-rich repeat</keyword>
<dbReference type="GO" id="GO:0050832">
    <property type="term" value="P:defense response to fungus"/>
    <property type="evidence" value="ECO:0007669"/>
    <property type="project" value="UniProtKB-ARBA"/>
</dbReference>
<evidence type="ECO:0000259" key="14">
    <source>
        <dbReference type="Pfam" id="PF08263"/>
    </source>
</evidence>
<dbReference type="Pfam" id="PF08263">
    <property type="entry name" value="LRRNT_2"/>
    <property type="match status" value="1"/>
</dbReference>
<keyword evidence="8 12" id="KW-1133">Transmembrane helix</keyword>
<dbReference type="InterPro" id="IPR003591">
    <property type="entry name" value="Leu-rich_rpt_typical-subtyp"/>
</dbReference>
<dbReference type="InterPro" id="IPR013210">
    <property type="entry name" value="LRR_N_plant-typ"/>
</dbReference>
<keyword evidence="7" id="KW-0677">Repeat</keyword>
<dbReference type="InterPro" id="IPR001611">
    <property type="entry name" value="Leu-rich_rpt"/>
</dbReference>
<feature type="chain" id="PRO_5039901646" description="Leucine-rich repeat-containing N-terminal plant-type domain-containing protein" evidence="13">
    <location>
        <begin position="22"/>
        <end position="533"/>
    </location>
</feature>
<dbReference type="FunFam" id="3.80.10.10:FF:000713">
    <property type="entry name" value="Receptor-like protein 48"/>
    <property type="match status" value="1"/>
</dbReference>
<dbReference type="EMBL" id="JACXVP010000001">
    <property type="protein sequence ID" value="KAG5628598.1"/>
    <property type="molecule type" value="Genomic_DNA"/>
</dbReference>
<evidence type="ECO:0000256" key="10">
    <source>
        <dbReference type="ARBA" id="ARBA00023170"/>
    </source>
</evidence>
<dbReference type="OrthoDB" id="676979at2759"/>
<evidence type="ECO:0000256" key="2">
    <source>
        <dbReference type="ARBA" id="ARBA00009592"/>
    </source>
</evidence>
<dbReference type="Pfam" id="PF13855">
    <property type="entry name" value="LRR_8"/>
    <property type="match status" value="1"/>
</dbReference>
<accession>A0A9J6AVN9</accession>
<dbReference type="SUPFAM" id="SSF52047">
    <property type="entry name" value="RNI-like"/>
    <property type="match status" value="1"/>
</dbReference>
<keyword evidence="16" id="KW-1185">Reference proteome</keyword>
<evidence type="ECO:0000256" key="13">
    <source>
        <dbReference type="SAM" id="SignalP"/>
    </source>
</evidence>
<dbReference type="PANTHER" id="PTHR48061">
    <property type="entry name" value="LEUCINE-RICH REPEAT RECEPTOR PROTEIN KINASE EMS1-LIKE-RELATED"/>
    <property type="match status" value="1"/>
</dbReference>
<dbReference type="AlphaFoldDB" id="A0A9J6AVN9"/>
<gene>
    <name evidence="15" type="ORF">H5410_000315</name>
</gene>
<comment type="caution">
    <text evidence="15">The sequence shown here is derived from an EMBL/GenBank/DDBJ whole genome shotgun (WGS) entry which is preliminary data.</text>
</comment>
<evidence type="ECO:0000256" key="5">
    <source>
        <dbReference type="ARBA" id="ARBA00022692"/>
    </source>
</evidence>
<dbReference type="FunFam" id="3.80.10.10:FF:000470">
    <property type="entry name" value="LRR receptor-like serine/threonine-protein kinase RPK2"/>
    <property type="match status" value="1"/>
</dbReference>
<evidence type="ECO:0000256" key="12">
    <source>
        <dbReference type="SAM" id="Phobius"/>
    </source>
</evidence>
<sequence length="533" mass="60378">MDCVKLVFFMLYIFLYQLAFSSSSPHLCPKDQALALLQFKHMFSINPDASYACFDHTGIQSYPRTLSWNKSTNCCSWDGVHCDETTGQVIVLDLRCSQLQGKFHSNSSLFELFNLKRLDLSYNDFTGSLISPKFGEFSSLTHLVLSRSSFAGLIPSKISHLSKLHALGIGDQFGLSLGPHNFELLLKNLTQLRELDLDHVDISSTIPQNLSSHLTTLRLSDTQLRRVLPERVFHLSNLELLDLIDNPHLTVSFPTTNWNSSASLIYLGLSDVNITGGIPESFGHLTSLQLLYMRNTNLSGPILTPIWNLTNIESLVLSVNHLEGSISHFSIFEKLKWLSLGNNNFDGQLELLSFNRSWTQLEFLDFSSNSLTGPIPFNVSGLRNLKQLFLSSNNLNGTIPSWIFSLSSLEVLDLRNNTFSGKIQEFKSNTLSQFDLTQNQLQATTPAELDEEEEEEDSPMISWQAVLMGYGCGLVIGLSVIYIMWSTQYPAWFSRMDLKLENRITTRMKKHKKRYQIHVYRVSEDADKILHLS</sequence>
<proteinExistence type="inferred from homology"/>
<dbReference type="InterPro" id="IPR032675">
    <property type="entry name" value="LRR_dom_sf"/>
</dbReference>
<comment type="subcellular location">
    <subcellularLocation>
        <location evidence="1">Cell membrane</location>
        <topology evidence="1">Single-pass type I membrane protein</topology>
    </subcellularLocation>
</comment>
<dbReference type="InterPro" id="IPR046956">
    <property type="entry name" value="RLP23-like"/>
</dbReference>
<evidence type="ECO:0000256" key="4">
    <source>
        <dbReference type="ARBA" id="ARBA00022614"/>
    </source>
</evidence>
<keyword evidence="5 12" id="KW-0812">Transmembrane</keyword>
<reference evidence="15 16" key="1">
    <citation type="submission" date="2020-09" db="EMBL/GenBank/DDBJ databases">
        <title>De no assembly of potato wild relative species, Solanum commersonii.</title>
        <authorList>
            <person name="Cho K."/>
        </authorList>
    </citation>
    <scope>NUCLEOTIDE SEQUENCE [LARGE SCALE GENOMIC DNA]</scope>
    <source>
        <strain evidence="15">LZ3.2</strain>
        <tissue evidence="15">Leaf</tissue>
    </source>
</reference>
<evidence type="ECO:0000256" key="9">
    <source>
        <dbReference type="ARBA" id="ARBA00023136"/>
    </source>
</evidence>
<organism evidence="15 16">
    <name type="scientific">Solanum commersonii</name>
    <name type="common">Commerson's wild potato</name>
    <name type="synonym">Commerson's nightshade</name>
    <dbReference type="NCBI Taxonomy" id="4109"/>
    <lineage>
        <taxon>Eukaryota</taxon>
        <taxon>Viridiplantae</taxon>
        <taxon>Streptophyta</taxon>
        <taxon>Embryophyta</taxon>
        <taxon>Tracheophyta</taxon>
        <taxon>Spermatophyta</taxon>
        <taxon>Magnoliopsida</taxon>
        <taxon>eudicotyledons</taxon>
        <taxon>Gunneridae</taxon>
        <taxon>Pentapetalae</taxon>
        <taxon>asterids</taxon>
        <taxon>lamiids</taxon>
        <taxon>Solanales</taxon>
        <taxon>Solanaceae</taxon>
        <taxon>Solanoideae</taxon>
        <taxon>Solaneae</taxon>
        <taxon>Solanum</taxon>
    </lineage>
</organism>
<dbReference type="GO" id="GO:0051606">
    <property type="term" value="P:detection of stimulus"/>
    <property type="evidence" value="ECO:0007669"/>
    <property type="project" value="UniProtKB-ARBA"/>
</dbReference>
<dbReference type="GO" id="GO:0005886">
    <property type="term" value="C:plasma membrane"/>
    <property type="evidence" value="ECO:0007669"/>
    <property type="project" value="UniProtKB-SubCell"/>
</dbReference>
<keyword evidence="3" id="KW-1003">Cell membrane</keyword>
<evidence type="ECO:0000256" key="8">
    <source>
        <dbReference type="ARBA" id="ARBA00022989"/>
    </source>
</evidence>
<name>A0A9J6AVN9_SOLCO</name>
<keyword evidence="10" id="KW-0675">Receptor</keyword>
<feature type="signal peptide" evidence="13">
    <location>
        <begin position="1"/>
        <end position="21"/>
    </location>
</feature>
<feature type="transmembrane region" description="Helical" evidence="12">
    <location>
        <begin position="461"/>
        <end position="485"/>
    </location>
</feature>
<dbReference type="Gene3D" id="3.80.10.10">
    <property type="entry name" value="Ribonuclease Inhibitor"/>
    <property type="match status" value="3"/>
</dbReference>
<keyword evidence="11" id="KW-0325">Glycoprotein</keyword>
<keyword evidence="6 13" id="KW-0732">Signal</keyword>
<dbReference type="Proteomes" id="UP000824120">
    <property type="component" value="Chromosome 1"/>
</dbReference>
<dbReference type="SMART" id="SM00369">
    <property type="entry name" value="LRR_TYP"/>
    <property type="match status" value="3"/>
</dbReference>
<evidence type="ECO:0000256" key="3">
    <source>
        <dbReference type="ARBA" id="ARBA00022475"/>
    </source>
</evidence>
<evidence type="ECO:0000256" key="1">
    <source>
        <dbReference type="ARBA" id="ARBA00004251"/>
    </source>
</evidence>
<protein>
    <recommendedName>
        <fullName evidence="14">Leucine-rich repeat-containing N-terminal plant-type domain-containing protein</fullName>
    </recommendedName>
</protein>
<keyword evidence="9 12" id="KW-0472">Membrane</keyword>
<evidence type="ECO:0000313" key="15">
    <source>
        <dbReference type="EMBL" id="KAG5628598.1"/>
    </source>
</evidence>
<evidence type="ECO:0000313" key="16">
    <source>
        <dbReference type="Proteomes" id="UP000824120"/>
    </source>
</evidence>
<evidence type="ECO:0000256" key="11">
    <source>
        <dbReference type="ARBA" id="ARBA00023180"/>
    </source>
</evidence>
<evidence type="ECO:0000256" key="6">
    <source>
        <dbReference type="ARBA" id="ARBA00022729"/>
    </source>
</evidence>
<comment type="similarity">
    <text evidence="2">Belongs to the RLP family.</text>
</comment>
<evidence type="ECO:0000256" key="7">
    <source>
        <dbReference type="ARBA" id="ARBA00022737"/>
    </source>
</evidence>